<keyword evidence="2" id="KW-0812">Transmembrane</keyword>
<name>A0A0E0N693_ORYRU</name>
<reference evidence="3" key="2">
    <citation type="submission" date="2015-06" db="UniProtKB">
        <authorList>
            <consortium name="EnsemblPlants"/>
        </authorList>
    </citation>
    <scope>IDENTIFICATION</scope>
</reference>
<dbReference type="EnsemblPlants" id="ORUFI01G43830.1">
    <property type="protein sequence ID" value="ORUFI01G43830.1"/>
    <property type="gene ID" value="ORUFI01G43830"/>
</dbReference>
<dbReference type="HOGENOM" id="CLU_1333811_0_0_1"/>
<evidence type="ECO:0000313" key="4">
    <source>
        <dbReference type="Proteomes" id="UP000008022"/>
    </source>
</evidence>
<sequence length="206" mass="22846">MASRARVRSYLYSRGIDYPVDGQIVLDVHAIDLTSLTYARAAPRRAAFIVVVVVNDDQTDRRRPAIRRSARRSTAPLPGRRPTMPVLMLPRQYDAAAAPRRTTVTIDDSEAALLERLLRRMEEGDDAAAAGGDQTRANDRRCFSVKAGCRFVRGFGAMASLILVSFSLMGDSSYSLALRIIISLSPAAFAFFLTQENPFFAREPFE</sequence>
<dbReference type="AlphaFoldDB" id="A0A0E0N693"/>
<keyword evidence="2" id="KW-0472">Membrane</keyword>
<dbReference type="Proteomes" id="UP000008022">
    <property type="component" value="Unassembled WGS sequence"/>
</dbReference>
<protein>
    <submittedName>
        <fullName evidence="3">Uncharacterized protein</fullName>
    </submittedName>
</protein>
<evidence type="ECO:0000256" key="2">
    <source>
        <dbReference type="SAM" id="Phobius"/>
    </source>
</evidence>
<organism evidence="3 4">
    <name type="scientific">Oryza rufipogon</name>
    <name type="common">Brownbeard rice</name>
    <name type="synonym">Asian wild rice</name>
    <dbReference type="NCBI Taxonomy" id="4529"/>
    <lineage>
        <taxon>Eukaryota</taxon>
        <taxon>Viridiplantae</taxon>
        <taxon>Streptophyta</taxon>
        <taxon>Embryophyta</taxon>
        <taxon>Tracheophyta</taxon>
        <taxon>Spermatophyta</taxon>
        <taxon>Magnoliopsida</taxon>
        <taxon>Liliopsida</taxon>
        <taxon>Poales</taxon>
        <taxon>Poaceae</taxon>
        <taxon>BOP clade</taxon>
        <taxon>Oryzoideae</taxon>
        <taxon>Oryzeae</taxon>
        <taxon>Oryzinae</taxon>
        <taxon>Oryza</taxon>
    </lineage>
</organism>
<feature type="transmembrane region" description="Helical" evidence="2">
    <location>
        <begin position="151"/>
        <end position="170"/>
    </location>
</feature>
<keyword evidence="2" id="KW-1133">Transmembrane helix</keyword>
<accession>A0A0E0N693</accession>
<feature type="transmembrane region" description="Helical" evidence="2">
    <location>
        <begin position="176"/>
        <end position="194"/>
    </location>
</feature>
<keyword evidence="4" id="KW-1185">Reference proteome</keyword>
<evidence type="ECO:0000256" key="1">
    <source>
        <dbReference type="SAM" id="MobiDB-lite"/>
    </source>
</evidence>
<reference evidence="4" key="1">
    <citation type="submission" date="2013-06" db="EMBL/GenBank/DDBJ databases">
        <authorList>
            <person name="Zhao Q."/>
        </authorList>
    </citation>
    <scope>NUCLEOTIDE SEQUENCE</scope>
    <source>
        <strain evidence="4">cv. W1943</strain>
    </source>
</reference>
<dbReference type="Gramene" id="ORUFI01G43830.1">
    <property type="protein sequence ID" value="ORUFI01G43830.1"/>
    <property type="gene ID" value="ORUFI01G43830"/>
</dbReference>
<feature type="region of interest" description="Disordered" evidence="1">
    <location>
        <begin position="61"/>
        <end position="81"/>
    </location>
</feature>
<evidence type="ECO:0000313" key="3">
    <source>
        <dbReference type="EnsemblPlants" id="ORUFI01G43830.1"/>
    </source>
</evidence>
<proteinExistence type="predicted"/>